<dbReference type="InterPro" id="IPR013783">
    <property type="entry name" value="Ig-like_fold"/>
</dbReference>
<keyword evidence="5" id="KW-0255">Endonuclease</keyword>
<dbReference type="Pfam" id="PF00149">
    <property type="entry name" value="Metallophos"/>
    <property type="match status" value="2"/>
</dbReference>
<dbReference type="InterPro" id="IPR029052">
    <property type="entry name" value="Metallo-depent_PP-like"/>
</dbReference>
<dbReference type="InterPro" id="IPR001322">
    <property type="entry name" value="Lamin_tail_dom"/>
</dbReference>
<dbReference type="GO" id="GO:0030288">
    <property type="term" value="C:outer membrane-bounded periplasmic space"/>
    <property type="evidence" value="ECO:0007669"/>
    <property type="project" value="TreeGrafter"/>
</dbReference>
<evidence type="ECO:0000313" key="5">
    <source>
        <dbReference type="EMBL" id="MCM0619558.1"/>
    </source>
</evidence>
<dbReference type="CDD" id="cd10283">
    <property type="entry name" value="MnuA_DNase1-like"/>
    <property type="match status" value="1"/>
</dbReference>
<dbReference type="GO" id="GO:0008253">
    <property type="term" value="F:5'-nucleotidase activity"/>
    <property type="evidence" value="ECO:0007669"/>
    <property type="project" value="TreeGrafter"/>
</dbReference>
<dbReference type="Proteomes" id="UP001139485">
    <property type="component" value="Unassembled WGS sequence"/>
</dbReference>
<dbReference type="InterPro" id="IPR036907">
    <property type="entry name" value="5'-Nucleotdase_C_sf"/>
</dbReference>
<dbReference type="InterPro" id="IPR047971">
    <property type="entry name" value="ExeM-like"/>
</dbReference>
<dbReference type="PANTHER" id="PTHR11575">
    <property type="entry name" value="5'-NUCLEOTIDASE-RELATED"/>
    <property type="match status" value="1"/>
</dbReference>
<feature type="domain" description="LTD" evidence="4">
    <location>
        <begin position="26"/>
        <end position="151"/>
    </location>
</feature>
<dbReference type="SUPFAM" id="SSF56300">
    <property type="entry name" value="Metallo-dependent phosphatases"/>
    <property type="match status" value="2"/>
</dbReference>
<dbReference type="CDD" id="cd04486">
    <property type="entry name" value="YhcR_OBF_like"/>
    <property type="match status" value="1"/>
</dbReference>
<dbReference type="SUPFAM" id="SSF56219">
    <property type="entry name" value="DNase I-like"/>
    <property type="match status" value="1"/>
</dbReference>
<evidence type="ECO:0000256" key="2">
    <source>
        <dbReference type="SAM" id="MobiDB-lite"/>
    </source>
</evidence>
<keyword evidence="6" id="KW-1185">Reference proteome</keyword>
<dbReference type="PRINTS" id="PR01607">
    <property type="entry name" value="APYRASEFAMLY"/>
</dbReference>
<organism evidence="5 6">
    <name type="scientific">Nocardioides bruguierae</name>
    <dbReference type="NCBI Taxonomy" id="2945102"/>
    <lineage>
        <taxon>Bacteria</taxon>
        <taxon>Bacillati</taxon>
        <taxon>Actinomycetota</taxon>
        <taxon>Actinomycetes</taxon>
        <taxon>Propionibacteriales</taxon>
        <taxon>Nocardioidaceae</taxon>
        <taxon>Nocardioides</taxon>
    </lineage>
</organism>
<dbReference type="GO" id="GO:0009166">
    <property type="term" value="P:nucleotide catabolic process"/>
    <property type="evidence" value="ECO:0007669"/>
    <property type="project" value="InterPro"/>
</dbReference>
<evidence type="ECO:0000259" key="4">
    <source>
        <dbReference type="PROSITE" id="PS51841"/>
    </source>
</evidence>
<dbReference type="InterPro" id="IPR006179">
    <property type="entry name" value="5_nucleotidase/apyrase"/>
</dbReference>
<dbReference type="InterPro" id="IPR036691">
    <property type="entry name" value="Endo/exonu/phosph_ase_sf"/>
</dbReference>
<dbReference type="InterPro" id="IPR004843">
    <property type="entry name" value="Calcineurin-like_PHP"/>
</dbReference>
<dbReference type="Gene3D" id="2.60.40.10">
    <property type="entry name" value="Immunoglobulins"/>
    <property type="match status" value="1"/>
</dbReference>
<dbReference type="Gene3D" id="3.90.780.10">
    <property type="entry name" value="5'-Nucleotidase, C-terminal domain"/>
    <property type="match status" value="2"/>
</dbReference>
<dbReference type="SUPFAM" id="SSF55816">
    <property type="entry name" value="5'-nucleotidase (syn. UDP-sugar hydrolase), C-terminal domain"/>
    <property type="match status" value="2"/>
</dbReference>
<dbReference type="InterPro" id="IPR008334">
    <property type="entry name" value="5'-Nucleotdase_C"/>
</dbReference>
<keyword evidence="5" id="KW-0540">Nuclease</keyword>
<dbReference type="PANTHER" id="PTHR11575:SF24">
    <property type="entry name" value="5'-NUCLEOTIDASE"/>
    <property type="match status" value="1"/>
</dbReference>
<feature type="compositionally biased region" description="Low complexity" evidence="2">
    <location>
        <begin position="173"/>
        <end position="185"/>
    </location>
</feature>
<dbReference type="RefSeq" id="WP_250826365.1">
    <property type="nucleotide sequence ID" value="NZ_JAMOIL010000003.1"/>
</dbReference>
<reference evidence="5" key="1">
    <citation type="submission" date="2022-05" db="EMBL/GenBank/DDBJ databases">
        <authorList>
            <person name="Tuo L."/>
        </authorList>
    </citation>
    <scope>NUCLEOTIDE SEQUENCE</scope>
    <source>
        <strain evidence="5">BSK12Z-4</strain>
    </source>
</reference>
<keyword evidence="1 3" id="KW-0732">Signal</keyword>
<dbReference type="Pfam" id="PF00932">
    <property type="entry name" value="LTD"/>
    <property type="match status" value="1"/>
</dbReference>
<evidence type="ECO:0000256" key="3">
    <source>
        <dbReference type="SAM" id="SignalP"/>
    </source>
</evidence>
<dbReference type="PROSITE" id="PS51841">
    <property type="entry name" value="LTD"/>
    <property type="match status" value="1"/>
</dbReference>
<dbReference type="EMBL" id="JAMOIL010000003">
    <property type="protein sequence ID" value="MCM0619558.1"/>
    <property type="molecule type" value="Genomic_DNA"/>
</dbReference>
<name>A0A9X2D593_9ACTN</name>
<feature type="region of interest" description="Disordered" evidence="2">
    <location>
        <begin position="109"/>
        <end position="132"/>
    </location>
</feature>
<protein>
    <submittedName>
        <fullName evidence="5">ExeM/NucH family extracellular endonuclease</fullName>
    </submittedName>
</protein>
<feature type="chain" id="PRO_5040734762" evidence="3">
    <location>
        <begin position="33"/>
        <end position="2308"/>
    </location>
</feature>
<dbReference type="GO" id="GO:0004519">
    <property type="term" value="F:endonuclease activity"/>
    <property type="evidence" value="ECO:0007669"/>
    <property type="project" value="UniProtKB-KW"/>
</dbReference>
<dbReference type="Pfam" id="PF02872">
    <property type="entry name" value="5_nucleotid_C"/>
    <property type="match status" value="2"/>
</dbReference>
<dbReference type="Gene3D" id="3.60.10.10">
    <property type="entry name" value="Endonuclease/exonuclease/phosphatase"/>
    <property type="match status" value="1"/>
</dbReference>
<dbReference type="NCBIfam" id="NF033681">
    <property type="entry name" value="ExeM_NucH_DNase"/>
    <property type="match status" value="1"/>
</dbReference>
<gene>
    <name evidence="5" type="ORF">M8330_04505</name>
</gene>
<dbReference type="Pfam" id="PF03372">
    <property type="entry name" value="Exo_endo_phos"/>
    <property type="match status" value="1"/>
</dbReference>
<evidence type="ECO:0000256" key="1">
    <source>
        <dbReference type="ARBA" id="ARBA00022729"/>
    </source>
</evidence>
<accession>A0A9X2D593</accession>
<dbReference type="Pfam" id="PF16640">
    <property type="entry name" value="Big_3_5"/>
    <property type="match status" value="1"/>
</dbReference>
<evidence type="ECO:0000313" key="6">
    <source>
        <dbReference type="Proteomes" id="UP001139485"/>
    </source>
</evidence>
<feature type="region of interest" description="Disordered" evidence="2">
    <location>
        <begin position="169"/>
        <end position="222"/>
    </location>
</feature>
<dbReference type="GO" id="GO:0008768">
    <property type="term" value="F:UDP-sugar diphosphatase activity"/>
    <property type="evidence" value="ECO:0007669"/>
    <property type="project" value="TreeGrafter"/>
</dbReference>
<comment type="caution">
    <text evidence="5">The sequence shown here is derived from an EMBL/GenBank/DDBJ whole genome shotgun (WGS) entry which is preliminary data.</text>
</comment>
<dbReference type="InterPro" id="IPR032109">
    <property type="entry name" value="Big_3_5"/>
</dbReference>
<dbReference type="GO" id="GO:0005975">
    <property type="term" value="P:carbohydrate metabolic process"/>
    <property type="evidence" value="ECO:0007669"/>
    <property type="project" value="UniProtKB-ARBA"/>
</dbReference>
<sequence>MPSARKRVAGLLSVSVMAAGLSPLVLTGVAQAATDGSGLVISEVYGGGGNSGATWTNDFIELYNPTDAAISVDGMSVQYRSSGGNSGGTTDLSGSVAPGATFLIQEAAGNGGTDALPTPDAEGTLGMSGSSGTVSLVDGTEVVDPRVDASAVVDLVGYGSASIVETAAAPGLSSTTSASRAAAGTDTDDNSADFTAGAPSPTNSAGETEAPAPDPVDPVDPDAVSIAEIQGTDAAASPLDGDTVTTEGVVTAVYETGGLNAFVIQTGGTGAGADATPGASDAVYVYGPDTFPAVGDSVAVTATVDEYNSLTELVDPSWEALETALDPVTPLETTWFETEEEREAHESELILPTGDFTVSNTYSTNGYGTIGLASGDTPLIQPTEVEDAQTGDVAGIEADNDARALVLDDGSSANYLGSAEDTPMAWLTTDNPIRVGAAATFESPVIVDYRYGAWTVQPTAQVTDDGSDVVSFENTRLDEAAPAEVGGALTLSSFNVLNYFTYTGEDNVADGGTCDFYVDREDNPIGAGYCDTADGGDGPRGAATDASLARQEVKIVKAINTLDADIVSLEEIENSVKFGFDRDAALSTLVDALNADAGETKWAFVPSPDAADLPDLADQDVIRTAFIYQPAAVETVGASSVLTGDAAFDNAREPLAQGFKLVGDDDANAFGVIVNHLKSKGSGTDDGTGQGNANPDRVAQATSLSTFADDFAADLGGSGAVFLTGDFNSYTMEDPMQVLYDDGYTDLAPEGEYSYSYSGLSGSLDHVLANEAGAAMVTGSDIWNINSGESVGFEYSRYNYNATLLYQENKFRASDHDPVVVGVSPDQEVVGDVDINLLNINDFHGRISEDTPAFATAIEQLREAEDNTLFLSAGDNIGASLFASSIQDDQPTIDVLNALGLDSSAVGNHEFDKGVDDLTGRVSDAAGWDYLAANVYDTDGDPILPEYDTFEVDGVTVGVIGVVTEETPSLVSPAGVADLTFGDPVEAVNRVAAELSDGDESNGEADVIVAEYHEGASAGTPDDATLEDEITAGGAFADIVENTAASVDVIFTGHTHKQYAWDGPIPGESGTRPVLQTGSYGENIGQVVLTVDPATGDVVSYTQQNVSTEGVEADTSYPRVAEVSDIVDAALAYADEIGQEPIGTITGDVTTAFTDGSYVDGEYTGGTRDDRSSESTLGDMVAEALLDGVSDLEDGADLGLTNPGGLRAELYYDGEEGSETNTDGVVTYAEANAVLPFGNTVTLVDLTGAQLLAVLEEQWQRNDEGEIPSRPYLQLGLSENVAVTADPTAPEGERITSVTIDGEPVDESATYTVSTLNFLAAGGDNFRTLAEGDAVDTGLLDVALFRDYLAAETRSPDFARQQVFSEDLPTELAAGEATSFTLGMGTSEAPVYPINDKSLDLRSQGSPLNTSASVGLYRDGALVRDLGDVTVTDGLATVDVTVPALAKVGDTLEVVADESGTTVSVPVTSAVTDVDSLLLLNINDFHGRISEDTPAFATTIEELRAEQGEDSTLFLSAGDNIGASLFASSIQDDQPTIDVLNALGLASSAVGNHEFDKGVDDLTGRVSDAAGWDYLAANVYDADGEPILPEYDTFEVDGVTVGVIGAVTEETPSLVSPAGVEGLTFGDPVEAVNRVAAELSDGDESNGEADVIVAEYHEGATDGTPDGASLEDEIAAGGAFADIVENTAASVDVIFTGHTHKQYAWEGPIPGEEGTRPILQTGSYGENIGAVTLQLDTETGDVIDFTQENVSTGDTEVDASYPRVAEVVSIVDAALAYADEVGSQPVGTITDDFTTAFKSGSIVDGEFSVPADDRTTLRDDRSRESTLGTLVADSLLDAVSGYFDGEGADFGVTNSGGLRAELYYDGEEGSETNTDGVVTYAEANQVLPFGNEVSIVALTGAQVKELLEQQWQPSGVSRPYLQLGLSENVSVTADPTAEAGSRITSVMIDGEPLDMGATYQVSTLNFLAAGGDNFTALAESDDVVNTGIQDAAAFRDYLSAETRSPDFARQQVFSDDLPTALPVGSTSSFTLGMGTTDEAPTASKTLDLTSLSSPVNTEVVATLGETELGTFTVTDGIADIDVDVPADAAVGDYVTFTAAPSGTTVTVPVGEATSVASTTTATVVNAKKALVNGNRKVLVKAKVRAEGTTPTGTVTLSVDGQVVDTAELNDNGGAYLQAGPFYTTGKQKLVVTYQGSDEVDASSATTSVFVKKAKAGLSTLKFPAKATRGTTHVSWIVTVRALGAGTVPDGRVVVRTGGERYVGRLTSGQALITTDPYRGLGVKKVVIRYTGSDAVHARKVVRQVRVTR</sequence>
<dbReference type="Gene3D" id="3.60.21.10">
    <property type="match status" value="2"/>
</dbReference>
<feature type="signal peptide" evidence="3">
    <location>
        <begin position="1"/>
        <end position="32"/>
    </location>
</feature>
<dbReference type="InterPro" id="IPR005135">
    <property type="entry name" value="Endo/exonuclease/phosphatase"/>
</dbReference>
<keyword evidence="5" id="KW-0378">Hydrolase</keyword>
<proteinExistence type="predicted"/>